<gene>
    <name evidence="1" type="ORF">LX64_01605</name>
</gene>
<proteinExistence type="predicted"/>
<dbReference type="PANTHER" id="PTHR11203:SF49">
    <property type="entry name" value="BLL1145 PROTEIN"/>
    <property type="match status" value="1"/>
</dbReference>
<dbReference type="InterPro" id="IPR050698">
    <property type="entry name" value="MBL"/>
</dbReference>
<dbReference type="Proteomes" id="UP000249547">
    <property type="component" value="Unassembled WGS sequence"/>
</dbReference>
<dbReference type="EMBL" id="QLLL01000003">
    <property type="protein sequence ID" value="RAJ06478.1"/>
    <property type="molecule type" value="Genomic_DNA"/>
</dbReference>
<protein>
    <submittedName>
        <fullName evidence="1">Putative mRNA 3-end processing factor</fullName>
    </submittedName>
</protein>
<dbReference type="RefSeq" id="WP_111597094.1">
    <property type="nucleotide sequence ID" value="NZ_QLLL01000003.1"/>
</dbReference>
<dbReference type="InterPro" id="IPR026360">
    <property type="entry name" value="Xnuc_lig_assoc"/>
</dbReference>
<dbReference type="Gene3D" id="3.60.15.10">
    <property type="entry name" value="Ribonuclease Z/Hydroxyacylglutathione hydrolase-like"/>
    <property type="match status" value="1"/>
</dbReference>
<evidence type="ECO:0000313" key="2">
    <source>
        <dbReference type="Proteomes" id="UP000249547"/>
    </source>
</evidence>
<dbReference type="PANTHER" id="PTHR11203">
    <property type="entry name" value="CLEAVAGE AND POLYADENYLATION SPECIFICITY FACTOR FAMILY MEMBER"/>
    <property type="match status" value="1"/>
</dbReference>
<sequence>MLITVSENGWYCAQADVYIDPWKPVPRALITHGHSDHARPGHQYYLCHVDTKPVLKARLGPEIVCETVQYNESKYINGVQFSFHPAGHVLGSAQIRIEYKGEIWVITGDYKLLPDGFTPLFEPVKCHHFITESTFALPIYKFKAPTLIFDELVQWWQHNQSQNLNTVVLCYSLGKAQAILHHLRDHPNNIYLHGAVANLNDAFSENGYHFVGERISSDTNKESMKGALILAPPSAFGTPWMRKFGDYEVAMCSGWMQLRGQRRRLGVEKGFVYSDHCDFSSLNEAVQLSQAENVYVTHGYETQYVQWLREQYHLNAQVMKTQHDNAEQEDE</sequence>
<keyword evidence="2" id="KW-1185">Reference proteome</keyword>
<dbReference type="AlphaFoldDB" id="A0A327QR24"/>
<comment type="caution">
    <text evidence="1">The sequence shown here is derived from an EMBL/GenBank/DDBJ whole genome shotgun (WGS) entry which is preliminary data.</text>
</comment>
<evidence type="ECO:0000313" key="1">
    <source>
        <dbReference type="EMBL" id="RAJ06478.1"/>
    </source>
</evidence>
<accession>A0A327QR24</accession>
<dbReference type="NCBIfam" id="TIGR04122">
    <property type="entry name" value="Xnuc_lig_assoc"/>
    <property type="match status" value="1"/>
</dbReference>
<reference evidence="1 2" key="1">
    <citation type="submission" date="2018-06" db="EMBL/GenBank/DDBJ databases">
        <title>Genomic Encyclopedia of Archaeal and Bacterial Type Strains, Phase II (KMG-II): from individual species to whole genera.</title>
        <authorList>
            <person name="Goeker M."/>
        </authorList>
    </citation>
    <scope>NUCLEOTIDE SEQUENCE [LARGE SCALE GENOMIC DNA]</scope>
    <source>
        <strain evidence="1 2">DSM 23857</strain>
    </source>
</reference>
<name>A0A327QR24_9BACT</name>
<dbReference type="GO" id="GO:0004521">
    <property type="term" value="F:RNA endonuclease activity"/>
    <property type="evidence" value="ECO:0007669"/>
    <property type="project" value="TreeGrafter"/>
</dbReference>
<dbReference type="SUPFAM" id="SSF56281">
    <property type="entry name" value="Metallo-hydrolase/oxidoreductase"/>
    <property type="match status" value="1"/>
</dbReference>
<dbReference type="InterPro" id="IPR036866">
    <property type="entry name" value="RibonucZ/Hydroxyglut_hydro"/>
</dbReference>
<dbReference type="OrthoDB" id="9803916at2"/>
<organism evidence="1 2">
    <name type="scientific">Chitinophaga skermanii</name>
    <dbReference type="NCBI Taxonomy" id="331697"/>
    <lineage>
        <taxon>Bacteria</taxon>
        <taxon>Pseudomonadati</taxon>
        <taxon>Bacteroidota</taxon>
        <taxon>Chitinophagia</taxon>
        <taxon>Chitinophagales</taxon>
        <taxon>Chitinophagaceae</taxon>
        <taxon>Chitinophaga</taxon>
    </lineage>
</organism>